<comment type="caution">
    <text evidence="3">The sequence shown here is derived from an EMBL/GenBank/DDBJ whole genome shotgun (WGS) entry which is preliminary data.</text>
</comment>
<organism evidence="3 4">
    <name type="scientific">Heyndrickxia coagulans</name>
    <name type="common">Weizmannia coagulans</name>
    <dbReference type="NCBI Taxonomy" id="1398"/>
    <lineage>
        <taxon>Bacteria</taxon>
        <taxon>Bacillati</taxon>
        <taxon>Bacillota</taxon>
        <taxon>Bacilli</taxon>
        <taxon>Bacillales</taxon>
        <taxon>Bacillaceae</taxon>
        <taxon>Heyndrickxia</taxon>
    </lineage>
</organism>
<dbReference type="EMBL" id="LRPN01000183">
    <property type="protein sequence ID" value="KWZ76970.1"/>
    <property type="molecule type" value="Genomic_DNA"/>
</dbReference>
<dbReference type="Gene3D" id="3.10.20.440">
    <property type="entry name" value="2Fe-2S iron-sulphur cluster binding domain, sarcosine oxidase, alpha subunit, N-terminal domain"/>
    <property type="match status" value="1"/>
</dbReference>
<dbReference type="GO" id="GO:0051536">
    <property type="term" value="F:iron-sulfur cluster binding"/>
    <property type="evidence" value="ECO:0007669"/>
    <property type="project" value="InterPro"/>
</dbReference>
<proteinExistence type="predicted"/>
<dbReference type="InterPro" id="IPR001041">
    <property type="entry name" value="2Fe-2S_ferredoxin-type"/>
</dbReference>
<sequence>MKQWNPTSCLQEDQEEVSFSFEGRRLRARKGQSVAAALINNGIKKIAVSKKFGQPRGAYCFTGRCYSCTVNIDGCSHVRACMTPVQENMEVEMAKGYFDIRNDDNGL</sequence>
<evidence type="ECO:0000259" key="2">
    <source>
        <dbReference type="PROSITE" id="PS51085"/>
    </source>
</evidence>
<dbReference type="InterPro" id="IPR042204">
    <property type="entry name" value="2Fe-2S-bd_N"/>
</dbReference>
<dbReference type="PATRIC" id="fig|1398.22.peg.3579"/>
<protein>
    <recommendedName>
        <fullName evidence="2">2Fe-2S ferredoxin-type domain-containing protein</fullName>
    </recommendedName>
</protein>
<dbReference type="GO" id="GO:0016491">
    <property type="term" value="F:oxidoreductase activity"/>
    <property type="evidence" value="ECO:0007669"/>
    <property type="project" value="UniProtKB-KW"/>
</dbReference>
<name>A0A133KBR1_HEYCO</name>
<evidence type="ECO:0000313" key="4">
    <source>
        <dbReference type="Proteomes" id="UP000070376"/>
    </source>
</evidence>
<dbReference type="Proteomes" id="UP000070376">
    <property type="component" value="Unassembled WGS sequence"/>
</dbReference>
<dbReference type="SUPFAM" id="SSF54292">
    <property type="entry name" value="2Fe-2S ferredoxin-like"/>
    <property type="match status" value="1"/>
</dbReference>
<dbReference type="Pfam" id="PF13510">
    <property type="entry name" value="Fer2_4"/>
    <property type="match status" value="1"/>
</dbReference>
<feature type="domain" description="2Fe-2S ferredoxin-type" evidence="2">
    <location>
        <begin position="15"/>
        <end position="97"/>
    </location>
</feature>
<gene>
    <name evidence="3" type="ORF">HMPREF3213_03572</name>
</gene>
<evidence type="ECO:0000313" key="3">
    <source>
        <dbReference type="EMBL" id="KWZ76970.1"/>
    </source>
</evidence>
<keyword evidence="1" id="KW-0560">Oxidoreductase</keyword>
<accession>A0A133KBR1</accession>
<evidence type="ECO:0000256" key="1">
    <source>
        <dbReference type="ARBA" id="ARBA00023002"/>
    </source>
</evidence>
<dbReference type="PROSITE" id="PS51085">
    <property type="entry name" value="2FE2S_FER_2"/>
    <property type="match status" value="1"/>
</dbReference>
<reference evidence="4" key="1">
    <citation type="submission" date="2016-01" db="EMBL/GenBank/DDBJ databases">
        <authorList>
            <person name="Mitreva M."/>
            <person name="Pepin K.H."/>
            <person name="Mihindukulasuriya K.A."/>
            <person name="Fulton R."/>
            <person name="Fronick C."/>
            <person name="O'Laughlin M."/>
            <person name="Miner T."/>
            <person name="Herter B."/>
            <person name="Rosa B.A."/>
            <person name="Cordes M."/>
            <person name="Tomlinson C."/>
            <person name="Wollam A."/>
            <person name="Palsikar V.B."/>
            <person name="Mardis E.R."/>
            <person name="Wilson R.K."/>
        </authorList>
    </citation>
    <scope>NUCLEOTIDE SEQUENCE [LARGE SCALE GENOMIC DNA]</scope>
    <source>
        <strain evidence="4">GED7749B</strain>
    </source>
</reference>
<dbReference type="AlphaFoldDB" id="A0A133KBR1"/>
<dbReference type="GeneID" id="93259032"/>
<dbReference type="InterPro" id="IPR036010">
    <property type="entry name" value="2Fe-2S_ferredoxin-like_sf"/>
</dbReference>
<dbReference type="RefSeq" id="WP_014097559.1">
    <property type="nucleotide sequence ID" value="NZ_CP058594.1"/>
</dbReference>